<feature type="domain" description="Protein kinase" evidence="9">
    <location>
        <begin position="94"/>
        <end position="382"/>
    </location>
</feature>
<dbReference type="STRING" id="35608.A0A2U1MGV7"/>
<dbReference type="SUPFAM" id="SSF56112">
    <property type="entry name" value="Protein kinase-like (PK-like)"/>
    <property type="match status" value="1"/>
</dbReference>
<dbReference type="InterPro" id="IPR050108">
    <property type="entry name" value="CDK"/>
</dbReference>
<dbReference type="CDD" id="cd07840">
    <property type="entry name" value="STKc_CDK9_like"/>
    <property type="match status" value="1"/>
</dbReference>
<keyword evidence="6 7" id="KW-0067">ATP-binding</keyword>
<dbReference type="PANTHER" id="PTHR24056">
    <property type="entry name" value="CELL DIVISION PROTEIN KINASE"/>
    <property type="match status" value="1"/>
</dbReference>
<comment type="caution">
    <text evidence="10">The sequence shown here is derived from an EMBL/GenBank/DDBJ whole genome shotgun (WGS) entry which is preliminary data.</text>
</comment>
<dbReference type="FunFam" id="1.10.510.10:FF:000043">
    <property type="entry name" value="probable serine/threonine-protein kinase At1g54610"/>
    <property type="match status" value="1"/>
</dbReference>
<dbReference type="InterPro" id="IPR011009">
    <property type="entry name" value="Kinase-like_dom_sf"/>
</dbReference>
<dbReference type="PROSITE" id="PS00108">
    <property type="entry name" value="PROTEIN_KINASE_ST"/>
    <property type="match status" value="1"/>
</dbReference>
<dbReference type="GO" id="GO:0005634">
    <property type="term" value="C:nucleus"/>
    <property type="evidence" value="ECO:0007669"/>
    <property type="project" value="TreeGrafter"/>
</dbReference>
<reference evidence="10 11" key="1">
    <citation type="journal article" date="2018" name="Mol. Plant">
        <title>The genome of Artemisia annua provides insight into the evolution of Asteraceae family and artemisinin biosynthesis.</title>
        <authorList>
            <person name="Shen Q."/>
            <person name="Zhang L."/>
            <person name="Liao Z."/>
            <person name="Wang S."/>
            <person name="Yan T."/>
            <person name="Shi P."/>
            <person name="Liu M."/>
            <person name="Fu X."/>
            <person name="Pan Q."/>
            <person name="Wang Y."/>
            <person name="Lv Z."/>
            <person name="Lu X."/>
            <person name="Zhang F."/>
            <person name="Jiang W."/>
            <person name="Ma Y."/>
            <person name="Chen M."/>
            <person name="Hao X."/>
            <person name="Li L."/>
            <person name="Tang Y."/>
            <person name="Lv G."/>
            <person name="Zhou Y."/>
            <person name="Sun X."/>
            <person name="Brodelius P.E."/>
            <person name="Rose J.K.C."/>
            <person name="Tang K."/>
        </authorList>
    </citation>
    <scope>NUCLEOTIDE SEQUENCE [LARGE SCALE GENOMIC DNA]</scope>
    <source>
        <strain evidence="11">cv. Huhao1</strain>
        <tissue evidence="10">Leaf</tissue>
    </source>
</reference>
<keyword evidence="4 7" id="KW-0547">Nucleotide-binding</keyword>
<evidence type="ECO:0000256" key="7">
    <source>
        <dbReference type="PROSITE-ProRule" id="PRU10141"/>
    </source>
</evidence>
<dbReference type="GO" id="GO:0008353">
    <property type="term" value="F:RNA polymerase II CTD heptapeptide repeat kinase activity"/>
    <property type="evidence" value="ECO:0007669"/>
    <property type="project" value="TreeGrafter"/>
</dbReference>
<gene>
    <name evidence="10" type="ORF">CTI12_AA381350</name>
</gene>
<name>A0A2U1MGV7_ARTAN</name>
<dbReference type="EMBL" id="PKPP01005339">
    <property type="protein sequence ID" value="PWA60500.1"/>
    <property type="molecule type" value="Genomic_DNA"/>
</dbReference>
<dbReference type="FunFam" id="3.30.200.20:FF:000021">
    <property type="entry name" value="probable serine/threonine-protein kinase At1g54610"/>
    <property type="match status" value="1"/>
</dbReference>
<dbReference type="SMART" id="SM00220">
    <property type="entry name" value="S_TKc"/>
    <property type="match status" value="1"/>
</dbReference>
<accession>A0A2U1MGV7</accession>
<sequence length="570" mass="63735">MGCITSKNLLVTSFNKHHYDQYHDHRIQALNNIKNHDDENEDDKASENNELKCGRLLLLSSETENVAAAGWPSWLCEVAAEAVRGWLPLKSDSYEKFEKIGQGTYSSVFRARHAASGRMVALKKVRFDNLKPDSVKFMAREITILRSLDHPNIMKLEGIITSQVSCIIYLVFEYMEHDLAGLLSSPDIKFSHSQVLLHIKCYMRQLLNGIEHCHSRGVLHRDIKTANILVNNEGVLKIGDFGLAKIYGPTSKEPLTSHVVTLWYRPPELLLGCTKYGTAVDLWSVGCVFAELFLGRPILKGRTEVEQLHRIFKLCGTPPDDYWNKSKLPLATMFKPHHAYESTLHERCKDIPKTALNLIETLLSVDPCKRGTAGSALEFEYFNTKPYVCDPASLPKYTPIKQIQAKARDEGRRKKPGGVVGASRNPTRARKTCQEQTSFSKVVPTEVNAESHVPKGSRDPMSAFIQLTEISPSDGICALPTQTTASNGGFVWATRRRKHGGHLTQSSGSVTPRVLKTSASQRMPENIESTSRVCGGFRNPASFDISKVHNSQDLLNDDDESETFFDAHAE</sequence>
<dbReference type="InterPro" id="IPR008271">
    <property type="entry name" value="Ser/Thr_kinase_AS"/>
</dbReference>
<keyword evidence="3" id="KW-0808">Transferase</keyword>
<evidence type="ECO:0000256" key="6">
    <source>
        <dbReference type="ARBA" id="ARBA00022840"/>
    </source>
</evidence>
<evidence type="ECO:0000259" key="9">
    <source>
        <dbReference type="PROSITE" id="PS50011"/>
    </source>
</evidence>
<dbReference type="Pfam" id="PF00069">
    <property type="entry name" value="Pkinase"/>
    <property type="match status" value="1"/>
</dbReference>
<dbReference type="PANTHER" id="PTHR24056:SF571">
    <property type="entry name" value="PROTEIN KINASE DOMAIN-CONTAINING PROTEIN"/>
    <property type="match status" value="1"/>
</dbReference>
<dbReference type="AlphaFoldDB" id="A0A2U1MGV7"/>
<dbReference type="GO" id="GO:0032968">
    <property type="term" value="P:positive regulation of transcription elongation by RNA polymerase II"/>
    <property type="evidence" value="ECO:0007669"/>
    <property type="project" value="TreeGrafter"/>
</dbReference>
<dbReference type="Gene3D" id="1.10.510.10">
    <property type="entry name" value="Transferase(Phosphotransferase) domain 1"/>
    <property type="match status" value="1"/>
</dbReference>
<dbReference type="GO" id="GO:0000307">
    <property type="term" value="C:cyclin-dependent protein kinase holoenzyme complex"/>
    <property type="evidence" value="ECO:0007669"/>
    <property type="project" value="TreeGrafter"/>
</dbReference>
<dbReference type="PROSITE" id="PS50011">
    <property type="entry name" value="PROTEIN_KINASE_DOM"/>
    <property type="match status" value="1"/>
</dbReference>
<evidence type="ECO:0000256" key="8">
    <source>
        <dbReference type="SAM" id="MobiDB-lite"/>
    </source>
</evidence>
<dbReference type="OrthoDB" id="28397at2759"/>
<protein>
    <recommendedName>
        <fullName evidence="9">Protein kinase domain-containing protein</fullName>
    </recommendedName>
</protein>
<feature type="binding site" evidence="7">
    <location>
        <position position="123"/>
    </location>
    <ligand>
        <name>ATP</name>
        <dbReference type="ChEBI" id="CHEBI:30616"/>
    </ligand>
</feature>
<evidence type="ECO:0000256" key="2">
    <source>
        <dbReference type="ARBA" id="ARBA00022527"/>
    </source>
</evidence>
<evidence type="ECO:0000256" key="5">
    <source>
        <dbReference type="ARBA" id="ARBA00022777"/>
    </source>
</evidence>
<keyword evidence="11" id="KW-1185">Reference proteome</keyword>
<evidence type="ECO:0000256" key="3">
    <source>
        <dbReference type="ARBA" id="ARBA00022679"/>
    </source>
</evidence>
<comment type="similarity">
    <text evidence="1">Belongs to the protein kinase superfamily. CMGC Ser/Thr protein kinase family. CDC2/CDKX subfamily.</text>
</comment>
<evidence type="ECO:0000256" key="1">
    <source>
        <dbReference type="ARBA" id="ARBA00006485"/>
    </source>
</evidence>
<organism evidence="10 11">
    <name type="scientific">Artemisia annua</name>
    <name type="common">Sweet wormwood</name>
    <dbReference type="NCBI Taxonomy" id="35608"/>
    <lineage>
        <taxon>Eukaryota</taxon>
        <taxon>Viridiplantae</taxon>
        <taxon>Streptophyta</taxon>
        <taxon>Embryophyta</taxon>
        <taxon>Tracheophyta</taxon>
        <taxon>Spermatophyta</taxon>
        <taxon>Magnoliopsida</taxon>
        <taxon>eudicotyledons</taxon>
        <taxon>Gunneridae</taxon>
        <taxon>Pentapetalae</taxon>
        <taxon>asterids</taxon>
        <taxon>campanulids</taxon>
        <taxon>Asterales</taxon>
        <taxon>Asteraceae</taxon>
        <taxon>Asteroideae</taxon>
        <taxon>Anthemideae</taxon>
        <taxon>Artemisiinae</taxon>
        <taxon>Artemisia</taxon>
    </lineage>
</organism>
<feature type="region of interest" description="Disordered" evidence="8">
    <location>
        <begin position="405"/>
        <end position="430"/>
    </location>
</feature>
<evidence type="ECO:0000313" key="10">
    <source>
        <dbReference type="EMBL" id="PWA60500.1"/>
    </source>
</evidence>
<dbReference type="InterPro" id="IPR017441">
    <property type="entry name" value="Protein_kinase_ATP_BS"/>
</dbReference>
<dbReference type="InterPro" id="IPR000719">
    <property type="entry name" value="Prot_kinase_dom"/>
</dbReference>
<dbReference type="Proteomes" id="UP000245207">
    <property type="component" value="Unassembled WGS sequence"/>
</dbReference>
<proteinExistence type="inferred from homology"/>
<evidence type="ECO:0000256" key="4">
    <source>
        <dbReference type="ARBA" id="ARBA00022741"/>
    </source>
</evidence>
<dbReference type="GO" id="GO:0005524">
    <property type="term" value="F:ATP binding"/>
    <property type="evidence" value="ECO:0007669"/>
    <property type="project" value="UniProtKB-UniRule"/>
</dbReference>
<dbReference type="Gene3D" id="3.30.200.20">
    <property type="entry name" value="Phosphorylase Kinase, domain 1"/>
    <property type="match status" value="1"/>
</dbReference>
<evidence type="ECO:0000313" key="11">
    <source>
        <dbReference type="Proteomes" id="UP000245207"/>
    </source>
</evidence>
<dbReference type="PROSITE" id="PS00107">
    <property type="entry name" value="PROTEIN_KINASE_ATP"/>
    <property type="match status" value="1"/>
</dbReference>
<keyword evidence="5" id="KW-0418">Kinase</keyword>
<keyword evidence="2" id="KW-0723">Serine/threonine-protein kinase</keyword>